<evidence type="ECO:0000256" key="3">
    <source>
        <dbReference type="ARBA" id="ARBA00022781"/>
    </source>
</evidence>
<dbReference type="SUPFAM" id="SSF47928">
    <property type="entry name" value="N-terminal domain of the delta subunit of the F1F0-ATP synthase"/>
    <property type="match status" value="1"/>
</dbReference>
<dbReference type="Proteomes" id="UP001652409">
    <property type="component" value="Unassembled WGS sequence"/>
</dbReference>
<dbReference type="HAMAP" id="MF_01416">
    <property type="entry name" value="ATP_synth_delta_bact"/>
    <property type="match status" value="1"/>
</dbReference>
<dbReference type="InterPro" id="IPR026015">
    <property type="entry name" value="ATP_synth_OSCP/delta_N_sf"/>
</dbReference>
<dbReference type="NCBIfam" id="TIGR01145">
    <property type="entry name" value="ATP_synt_delta"/>
    <property type="match status" value="1"/>
</dbReference>
<keyword evidence="3 8" id="KW-0375">Hydrogen ion transport</keyword>
<evidence type="ECO:0000256" key="8">
    <source>
        <dbReference type="HAMAP-Rule" id="MF_01416"/>
    </source>
</evidence>
<reference evidence="9 10" key="1">
    <citation type="journal article" date="2021" name="ISME Commun">
        <title>Automated analysis of genomic sequences facilitates high-throughput and comprehensive description of bacteria.</title>
        <authorList>
            <person name="Hitch T.C.A."/>
        </authorList>
    </citation>
    <scope>NUCLEOTIDE SEQUENCE [LARGE SCALE GENOMIC DNA]</scope>
    <source>
        <strain evidence="9 10">Sanger_23</strain>
    </source>
</reference>
<comment type="function">
    <text evidence="8">This protein is part of the stalk that links CF(0) to CF(1). It either transmits conformational changes from CF(0) to CF(1) or is implicated in proton conduction.</text>
</comment>
<evidence type="ECO:0000313" key="9">
    <source>
        <dbReference type="EMBL" id="MCU6765098.1"/>
    </source>
</evidence>
<evidence type="ECO:0000256" key="1">
    <source>
        <dbReference type="ARBA" id="ARBA00004370"/>
    </source>
</evidence>
<dbReference type="PRINTS" id="PR00125">
    <property type="entry name" value="ATPASEDELTA"/>
</dbReference>
<comment type="subcellular location">
    <subcellularLocation>
        <location evidence="8">Cell membrane</location>
        <topology evidence="8">Peripheral membrane protein</topology>
    </subcellularLocation>
    <subcellularLocation>
        <location evidence="1">Membrane</location>
    </subcellularLocation>
</comment>
<proteinExistence type="inferred from homology"/>
<comment type="similarity">
    <text evidence="8">Belongs to the ATPase delta chain family.</text>
</comment>
<protein>
    <recommendedName>
        <fullName evidence="8">ATP synthase subunit delta</fullName>
    </recommendedName>
    <alternativeName>
        <fullName evidence="8">ATP synthase F(1) sector subunit delta</fullName>
    </alternativeName>
    <alternativeName>
        <fullName evidence="8">F-type ATPase subunit delta</fullName>
        <shortName evidence="8">F-ATPase subunit delta</shortName>
    </alternativeName>
</protein>
<keyword evidence="7 8" id="KW-0066">ATP synthesis</keyword>
<evidence type="ECO:0000256" key="4">
    <source>
        <dbReference type="ARBA" id="ARBA00023065"/>
    </source>
</evidence>
<dbReference type="InterPro" id="IPR000711">
    <property type="entry name" value="ATPase_OSCP/dsu"/>
</dbReference>
<keyword evidence="2 8" id="KW-0813">Transport</keyword>
<comment type="caution">
    <text evidence="9">The sequence shown here is derived from an EMBL/GenBank/DDBJ whole genome shotgun (WGS) entry which is preliminary data.</text>
</comment>
<keyword evidence="4 8" id="KW-0406">Ion transport</keyword>
<gene>
    <name evidence="8 9" type="primary">atpH</name>
    <name evidence="9" type="ORF">OCV61_06675</name>
</gene>
<evidence type="ECO:0000313" key="10">
    <source>
        <dbReference type="Proteomes" id="UP001652409"/>
    </source>
</evidence>
<accession>A0ABT2TS75</accession>
<keyword evidence="8" id="KW-1003">Cell membrane</keyword>
<keyword evidence="10" id="KW-1185">Reference proteome</keyword>
<name>A0ABT2TS75_9FIRM</name>
<dbReference type="InterPro" id="IPR020781">
    <property type="entry name" value="ATPase_OSCP/d_CS"/>
</dbReference>
<evidence type="ECO:0000256" key="7">
    <source>
        <dbReference type="ARBA" id="ARBA00023310"/>
    </source>
</evidence>
<dbReference type="RefSeq" id="WP_158421169.1">
    <property type="nucleotide sequence ID" value="NZ_JAOQJL010000010.1"/>
</dbReference>
<evidence type="ECO:0000256" key="5">
    <source>
        <dbReference type="ARBA" id="ARBA00023136"/>
    </source>
</evidence>
<dbReference type="PANTHER" id="PTHR11910">
    <property type="entry name" value="ATP SYNTHASE DELTA CHAIN"/>
    <property type="match status" value="1"/>
</dbReference>
<dbReference type="Pfam" id="PF00213">
    <property type="entry name" value="OSCP"/>
    <property type="match status" value="1"/>
</dbReference>
<dbReference type="PROSITE" id="PS00389">
    <property type="entry name" value="ATPASE_DELTA"/>
    <property type="match status" value="1"/>
</dbReference>
<keyword evidence="5 8" id="KW-0472">Membrane</keyword>
<keyword evidence="6 8" id="KW-0139">CF(1)</keyword>
<dbReference type="EMBL" id="JAOQJL010000010">
    <property type="protein sequence ID" value="MCU6765098.1"/>
    <property type="molecule type" value="Genomic_DNA"/>
</dbReference>
<evidence type="ECO:0000256" key="6">
    <source>
        <dbReference type="ARBA" id="ARBA00023196"/>
    </source>
</evidence>
<comment type="function">
    <text evidence="8">F(1)F(0) ATP synthase produces ATP from ADP in the presence of a proton or sodium gradient. F-type ATPases consist of two structural domains, F(1) containing the extramembraneous catalytic core and F(0) containing the membrane proton channel, linked together by a central stalk and a peripheral stalk. During catalysis, ATP synthesis in the catalytic domain of F(1) is coupled via a rotary mechanism of the central stalk subunits to proton translocation.</text>
</comment>
<dbReference type="Gene3D" id="1.10.520.20">
    <property type="entry name" value="N-terminal domain of the delta subunit of the F1F0-ATP synthase"/>
    <property type="match status" value="1"/>
</dbReference>
<evidence type="ECO:0000256" key="2">
    <source>
        <dbReference type="ARBA" id="ARBA00022448"/>
    </source>
</evidence>
<sequence length="179" mass="20471">MTQTARLYGSSLYELAAEEQLTDVLMEQMEEVRQLFRENPEYVKLLGEPSIPGEKREELLEQAFGGQAQRYLVNFLKLLCQRDLMREYSGCCQEFRRRYNEDHNIAEALVTSAVVLDETQMAALKTKLEKISGKQVLLTQKTDPKVVAGLRVELEGRQLDGTVQGRLSEMSKKLNEVIV</sequence>
<organism evidence="9 10">
    <name type="scientific">Blautia ammoniilytica</name>
    <dbReference type="NCBI Taxonomy" id="2981782"/>
    <lineage>
        <taxon>Bacteria</taxon>
        <taxon>Bacillati</taxon>
        <taxon>Bacillota</taxon>
        <taxon>Clostridia</taxon>
        <taxon>Lachnospirales</taxon>
        <taxon>Lachnospiraceae</taxon>
        <taxon>Blautia</taxon>
    </lineage>
</organism>